<dbReference type="AlphaFoldDB" id="A0A150M3C1"/>
<dbReference type="PROSITE" id="PS01152">
    <property type="entry name" value="HESB"/>
    <property type="match status" value="1"/>
</dbReference>
<dbReference type="EMBL" id="LQYT01000049">
    <property type="protein sequence ID" value="KYD18619.1"/>
    <property type="molecule type" value="Genomic_DNA"/>
</dbReference>
<name>A0A150M3C1_9BACI</name>
<protein>
    <recommendedName>
        <fullName evidence="1">Core domain-containing protein</fullName>
    </recommendedName>
</protein>
<dbReference type="Gene3D" id="2.60.300.12">
    <property type="entry name" value="HesB-like domain"/>
    <property type="match status" value="1"/>
</dbReference>
<evidence type="ECO:0000313" key="3">
    <source>
        <dbReference type="Proteomes" id="UP000075683"/>
    </source>
</evidence>
<dbReference type="InterPro" id="IPR016092">
    <property type="entry name" value="ATAP"/>
</dbReference>
<dbReference type="InterPro" id="IPR000361">
    <property type="entry name" value="ATAP_core_dom"/>
</dbReference>
<dbReference type="NCBIfam" id="TIGR00049">
    <property type="entry name" value="iron-sulfur cluster assembly accessory protein"/>
    <property type="match status" value="1"/>
</dbReference>
<sequence length="132" mass="14038">MANEKHGREVQGMADVIRLTEAAAYQIKDMLKENGMEDAYLRISVKGGGCSGLSYGMGVDDHVNEDDIIIEQHGVKVLVDQTSAPILQGTKIDYKQTLMGGGFTIDNPNAIASCGCGASFRTAKVAGTPEKC</sequence>
<feature type="domain" description="Core" evidence="1">
    <location>
        <begin position="17"/>
        <end position="117"/>
    </location>
</feature>
<dbReference type="PANTHER" id="PTHR43011:SF1">
    <property type="entry name" value="IRON-SULFUR CLUSTER ASSEMBLY 2 HOMOLOG, MITOCHONDRIAL"/>
    <property type="match status" value="1"/>
</dbReference>
<evidence type="ECO:0000259" key="1">
    <source>
        <dbReference type="Pfam" id="PF01521"/>
    </source>
</evidence>
<reference evidence="2 3" key="1">
    <citation type="submission" date="2016-01" db="EMBL/GenBank/DDBJ databases">
        <title>Draft Genome Sequences of Seven Thermophilic Sporeformers Isolated from Foods.</title>
        <authorList>
            <person name="Berendsen E.M."/>
            <person name="Wells-Bennik M.H."/>
            <person name="Krawcyk A.O."/>
            <person name="De Jong A."/>
            <person name="Holsappel S."/>
            <person name="Eijlander R.T."/>
            <person name="Kuipers O.P."/>
        </authorList>
    </citation>
    <scope>NUCLEOTIDE SEQUENCE [LARGE SCALE GENOMIC DNA]</scope>
    <source>
        <strain evidence="2 3">B4135</strain>
    </source>
</reference>
<dbReference type="InterPro" id="IPR017870">
    <property type="entry name" value="FeS_cluster_insertion_CS"/>
</dbReference>
<accession>A0A150M3C1</accession>
<dbReference type="PATRIC" id="fig|301148.3.peg.3743"/>
<dbReference type="GO" id="GO:0051537">
    <property type="term" value="F:2 iron, 2 sulfur cluster binding"/>
    <property type="evidence" value="ECO:0007669"/>
    <property type="project" value="TreeGrafter"/>
</dbReference>
<dbReference type="STRING" id="301148.B4135_2237"/>
<dbReference type="SUPFAM" id="SSF89360">
    <property type="entry name" value="HesB-like domain"/>
    <property type="match status" value="1"/>
</dbReference>
<dbReference type="GO" id="GO:0051539">
    <property type="term" value="F:4 iron, 4 sulfur cluster binding"/>
    <property type="evidence" value="ECO:0007669"/>
    <property type="project" value="TreeGrafter"/>
</dbReference>
<dbReference type="PANTHER" id="PTHR43011">
    <property type="entry name" value="IRON-SULFUR CLUSTER ASSEMBLY 2 HOMOLOG, MITOCHONDRIAL"/>
    <property type="match status" value="1"/>
</dbReference>
<proteinExistence type="predicted"/>
<dbReference type="NCBIfam" id="NF010147">
    <property type="entry name" value="PRK13623.1"/>
    <property type="match status" value="1"/>
</dbReference>
<comment type="caution">
    <text evidence="2">The sequence shown here is derived from an EMBL/GenBank/DDBJ whole genome shotgun (WGS) entry which is preliminary data.</text>
</comment>
<dbReference type="InterPro" id="IPR035903">
    <property type="entry name" value="HesB-like_dom_sf"/>
</dbReference>
<dbReference type="Proteomes" id="UP000075683">
    <property type="component" value="Unassembled WGS sequence"/>
</dbReference>
<dbReference type="FunFam" id="2.60.300.12:FF:000007">
    <property type="entry name" value="Iron-sulfur cluster assembly accessory protein"/>
    <property type="match status" value="1"/>
</dbReference>
<dbReference type="GO" id="GO:0016226">
    <property type="term" value="P:iron-sulfur cluster assembly"/>
    <property type="evidence" value="ECO:0007669"/>
    <property type="project" value="InterPro"/>
</dbReference>
<dbReference type="Pfam" id="PF01521">
    <property type="entry name" value="Fe-S_biosyn"/>
    <property type="match status" value="1"/>
</dbReference>
<dbReference type="GO" id="GO:0005506">
    <property type="term" value="F:iron ion binding"/>
    <property type="evidence" value="ECO:0007669"/>
    <property type="project" value="TreeGrafter"/>
</dbReference>
<gene>
    <name evidence="2" type="ORF">B4135_2237</name>
</gene>
<evidence type="ECO:0000313" key="2">
    <source>
        <dbReference type="EMBL" id="KYD18619.1"/>
    </source>
</evidence>
<organism evidence="2 3">
    <name type="scientific">Caldibacillus debilis</name>
    <dbReference type="NCBI Taxonomy" id="301148"/>
    <lineage>
        <taxon>Bacteria</taxon>
        <taxon>Bacillati</taxon>
        <taxon>Bacillota</taxon>
        <taxon>Bacilli</taxon>
        <taxon>Bacillales</taxon>
        <taxon>Bacillaceae</taxon>
        <taxon>Caldibacillus</taxon>
    </lineage>
</organism>